<gene>
    <name evidence="1" type="ORF">EJ06DRAFT_527267</name>
</gene>
<keyword evidence="2" id="KW-1185">Reference proteome</keyword>
<protein>
    <submittedName>
        <fullName evidence="1">Uncharacterized protein</fullName>
    </submittedName>
</protein>
<dbReference type="AlphaFoldDB" id="A0A6G1I5X3"/>
<organism evidence="1 2">
    <name type="scientific">Trichodelitschia bisporula</name>
    <dbReference type="NCBI Taxonomy" id="703511"/>
    <lineage>
        <taxon>Eukaryota</taxon>
        <taxon>Fungi</taxon>
        <taxon>Dikarya</taxon>
        <taxon>Ascomycota</taxon>
        <taxon>Pezizomycotina</taxon>
        <taxon>Dothideomycetes</taxon>
        <taxon>Dothideomycetes incertae sedis</taxon>
        <taxon>Phaeotrichales</taxon>
        <taxon>Phaeotrichaceae</taxon>
        <taxon>Trichodelitschia</taxon>
    </lineage>
</organism>
<reference evidence="1" key="1">
    <citation type="journal article" date="2020" name="Stud. Mycol.">
        <title>101 Dothideomycetes genomes: a test case for predicting lifestyles and emergence of pathogens.</title>
        <authorList>
            <person name="Haridas S."/>
            <person name="Albert R."/>
            <person name="Binder M."/>
            <person name="Bloem J."/>
            <person name="Labutti K."/>
            <person name="Salamov A."/>
            <person name="Andreopoulos B."/>
            <person name="Baker S."/>
            <person name="Barry K."/>
            <person name="Bills G."/>
            <person name="Bluhm B."/>
            <person name="Cannon C."/>
            <person name="Castanera R."/>
            <person name="Culley D."/>
            <person name="Daum C."/>
            <person name="Ezra D."/>
            <person name="Gonzalez J."/>
            <person name="Henrissat B."/>
            <person name="Kuo A."/>
            <person name="Liang C."/>
            <person name="Lipzen A."/>
            <person name="Lutzoni F."/>
            <person name="Magnuson J."/>
            <person name="Mondo S."/>
            <person name="Nolan M."/>
            <person name="Ohm R."/>
            <person name="Pangilinan J."/>
            <person name="Park H.-J."/>
            <person name="Ramirez L."/>
            <person name="Alfaro M."/>
            <person name="Sun H."/>
            <person name="Tritt A."/>
            <person name="Yoshinaga Y."/>
            <person name="Zwiers L.-H."/>
            <person name="Turgeon B."/>
            <person name="Goodwin S."/>
            <person name="Spatafora J."/>
            <person name="Crous P."/>
            <person name="Grigoriev I."/>
        </authorList>
    </citation>
    <scope>NUCLEOTIDE SEQUENCE</scope>
    <source>
        <strain evidence="1">CBS 262.69</strain>
    </source>
</reference>
<sequence>MPALPSEELVELVASCEQTLEVIRCALQYEGKKPYDTVPETQEVVTLLSDFMAGLKDSQAPTEKLCTPRLNMCIERAEDLHTHTVDLTKRRSCTNHERERWHTNLFGLWWHLRQLEKRPLG</sequence>
<dbReference type="Proteomes" id="UP000799640">
    <property type="component" value="Unassembled WGS sequence"/>
</dbReference>
<evidence type="ECO:0000313" key="2">
    <source>
        <dbReference type="Proteomes" id="UP000799640"/>
    </source>
</evidence>
<name>A0A6G1I5X3_9PEZI</name>
<evidence type="ECO:0000313" key="1">
    <source>
        <dbReference type="EMBL" id="KAF2403662.1"/>
    </source>
</evidence>
<proteinExistence type="predicted"/>
<dbReference type="EMBL" id="ML996689">
    <property type="protein sequence ID" value="KAF2403662.1"/>
    <property type="molecule type" value="Genomic_DNA"/>
</dbReference>
<accession>A0A6G1I5X3</accession>